<proteinExistence type="predicted"/>
<sequence length="82" mass="9331">MVEFKRGDRVVCIMRYDGADWLVGTEGTVVYELGAFNDIEVGVIWDVYNKSMHNLEGEAEQGHGWWVASNCIEHVIISLENE</sequence>
<dbReference type="EMBL" id="KP774835">
    <property type="protein sequence ID" value="AJT60748.1"/>
    <property type="molecule type" value="Genomic_DNA"/>
</dbReference>
<protein>
    <submittedName>
        <fullName evidence="1">Uncharacterized protein</fullName>
    </submittedName>
</protein>
<dbReference type="RefSeq" id="YP_009168427.1">
    <property type="nucleotide sequence ID" value="NC_027988.2"/>
</dbReference>
<keyword evidence="2" id="KW-1185">Reference proteome</keyword>
<accession>A0A0R6CRF7</accession>
<dbReference type="GeneID" id="26040370"/>
<organism evidence="1 2">
    <name type="scientific">Citrobacter phage CVT22</name>
    <dbReference type="NCBI Taxonomy" id="1622234"/>
    <lineage>
        <taxon>Viruses</taxon>
        <taxon>Duplodnaviria</taxon>
        <taxon>Heunggongvirae</taxon>
        <taxon>Uroviricota</taxon>
        <taxon>Caudoviricetes</taxon>
        <taxon>Zobellviridae</taxon>
        <taxon>Citrovirus</taxon>
        <taxon>Citrovirus coptotermitis</taxon>
    </lineage>
</organism>
<dbReference type="Proteomes" id="UP000202282">
    <property type="component" value="Segment"/>
</dbReference>
<reference evidence="1 2" key="1">
    <citation type="journal article" date="2015" name="Genome Announc.">
        <title>Complete Genome Sequence of Citrobacter Phage CVT22 Isolated from the Gut of the Formosan Subterranean Termite, Coptotermes formosanus Shiraki.</title>
        <authorList>
            <person name="Tikhe C.V."/>
            <person name="Martin T.M."/>
            <person name="Gissendanner C.R."/>
            <person name="Husseneder C."/>
        </authorList>
    </citation>
    <scope>NUCLEOTIDE SEQUENCE [LARGE SCALE GENOMIC DNA]</scope>
</reference>
<name>A0A0R6CRF7_9CAUD</name>
<dbReference type="KEGG" id="vg:26040370"/>
<evidence type="ECO:0000313" key="1">
    <source>
        <dbReference type="EMBL" id="AJT60748.1"/>
    </source>
</evidence>
<evidence type="ECO:0000313" key="2">
    <source>
        <dbReference type="Proteomes" id="UP000202282"/>
    </source>
</evidence>